<accession>A0A949N825</accession>
<protein>
    <recommendedName>
        <fullName evidence="2">DUF5709 domain-containing protein</fullName>
    </recommendedName>
</protein>
<dbReference type="EMBL" id="JAELVF020000004">
    <property type="protein sequence ID" value="MBU7600727.1"/>
    <property type="molecule type" value="Genomic_DNA"/>
</dbReference>
<organism evidence="3 4">
    <name type="scientific">Streptomyces tardus</name>
    <dbReference type="NCBI Taxonomy" id="2780544"/>
    <lineage>
        <taxon>Bacteria</taxon>
        <taxon>Bacillati</taxon>
        <taxon>Actinomycetota</taxon>
        <taxon>Actinomycetes</taxon>
        <taxon>Kitasatosporales</taxon>
        <taxon>Streptomycetaceae</taxon>
        <taxon>Streptomyces</taxon>
    </lineage>
</organism>
<dbReference type="Pfam" id="PF18970">
    <property type="entry name" value="DUF5709"/>
    <property type="match status" value="1"/>
</dbReference>
<feature type="region of interest" description="Disordered" evidence="1">
    <location>
        <begin position="1"/>
        <end position="66"/>
    </location>
</feature>
<comment type="caution">
    <text evidence="3">The sequence shown here is derived from an EMBL/GenBank/DDBJ whole genome shotgun (WGS) entry which is preliminary data.</text>
</comment>
<dbReference type="InterPro" id="IPR043763">
    <property type="entry name" value="DUF5709"/>
</dbReference>
<evidence type="ECO:0000313" key="3">
    <source>
        <dbReference type="EMBL" id="MBU7600727.1"/>
    </source>
</evidence>
<gene>
    <name evidence="3" type="ORF">JGS22_024640</name>
</gene>
<feature type="region of interest" description="Disordered" evidence="1">
    <location>
        <begin position="79"/>
        <end position="104"/>
    </location>
</feature>
<feature type="domain" description="DUF5709" evidence="2">
    <location>
        <begin position="102"/>
        <end position="150"/>
    </location>
</feature>
<name>A0A949N825_9ACTN</name>
<dbReference type="Proteomes" id="UP000694501">
    <property type="component" value="Unassembled WGS sequence"/>
</dbReference>
<keyword evidence="4" id="KW-1185">Reference proteome</keyword>
<proteinExistence type="predicted"/>
<feature type="region of interest" description="Disordered" evidence="1">
    <location>
        <begin position="142"/>
        <end position="165"/>
    </location>
</feature>
<evidence type="ECO:0000313" key="4">
    <source>
        <dbReference type="Proteomes" id="UP000694501"/>
    </source>
</evidence>
<reference evidence="3" key="1">
    <citation type="submission" date="2021-06" db="EMBL/GenBank/DDBJ databases">
        <title>Sequencing of actinobacteria type strains.</title>
        <authorList>
            <person name="Nguyen G.-S."/>
            <person name="Wentzel A."/>
        </authorList>
    </citation>
    <scope>NUCLEOTIDE SEQUENCE</scope>
    <source>
        <strain evidence="3">P38-E01</strain>
    </source>
</reference>
<dbReference type="AlphaFoldDB" id="A0A949N825"/>
<evidence type="ECO:0000259" key="2">
    <source>
        <dbReference type="Pfam" id="PF18970"/>
    </source>
</evidence>
<evidence type="ECO:0000256" key="1">
    <source>
        <dbReference type="SAM" id="MobiDB-lite"/>
    </source>
</evidence>
<dbReference type="RefSeq" id="WP_211040882.1">
    <property type="nucleotide sequence ID" value="NZ_JAELVF020000004.1"/>
</dbReference>
<sequence length="165" mass="16991">MSGESAMGDDVHQPDGSEVQDDAGLLGPEDTLIDRGVDPEVEGYSPPERPLAVESWGTTASEQHDGEPLEVRLSHEVPEIGVPDGDGVGDLASGEGEPLDEEVGSLRSGRIVALGEGVRSGAGGDVYATDVGIDSAAASAEEAAMHTVVDDPDEPEDSGNPYRLD</sequence>